<feature type="region of interest" description="Disordered" evidence="2">
    <location>
        <begin position="670"/>
        <end position="745"/>
    </location>
</feature>
<reference evidence="3 4" key="1">
    <citation type="submission" date="2014-06" db="EMBL/GenBank/DDBJ databases">
        <authorList>
            <person name="Swart Estienne"/>
        </authorList>
    </citation>
    <scope>NUCLEOTIDE SEQUENCE [LARGE SCALE GENOMIC DNA]</scope>
    <source>
        <strain evidence="3 4">130c</strain>
    </source>
</reference>
<feature type="compositionally biased region" description="Polar residues" evidence="2">
    <location>
        <begin position="670"/>
        <end position="688"/>
    </location>
</feature>
<evidence type="ECO:0000313" key="3">
    <source>
        <dbReference type="EMBL" id="CDW84944.1"/>
    </source>
</evidence>
<accession>A0A078ARZ6</accession>
<keyword evidence="1" id="KW-0175">Coiled coil</keyword>
<dbReference type="OrthoDB" id="200110at2759"/>
<organism evidence="3 4">
    <name type="scientific">Stylonychia lemnae</name>
    <name type="common">Ciliate</name>
    <dbReference type="NCBI Taxonomy" id="5949"/>
    <lineage>
        <taxon>Eukaryota</taxon>
        <taxon>Sar</taxon>
        <taxon>Alveolata</taxon>
        <taxon>Ciliophora</taxon>
        <taxon>Intramacronucleata</taxon>
        <taxon>Spirotrichea</taxon>
        <taxon>Stichotrichia</taxon>
        <taxon>Sporadotrichida</taxon>
        <taxon>Oxytrichidae</taxon>
        <taxon>Stylonychinae</taxon>
        <taxon>Stylonychia</taxon>
    </lineage>
</organism>
<evidence type="ECO:0000256" key="2">
    <source>
        <dbReference type="SAM" id="MobiDB-lite"/>
    </source>
</evidence>
<feature type="coiled-coil region" evidence="1">
    <location>
        <begin position="307"/>
        <end position="334"/>
    </location>
</feature>
<dbReference type="InParanoid" id="A0A078ARZ6"/>
<sequence>MEAGYSSQTVSDSPQRPKLQNKTPTNVLLTNDTSENSFRSIISIEEFNVYEEKQAINSPKSLYALTTNSNRPIQRYADRNKQLPKEVIKLRFEFFENKRLEMINSVKKARQKIIEELKQNGSNQSHIEQAVAPLQPKIFGNAGFNMKLGIAPNRSQADLSQMSGGSRMGSSAQIDHAVQRDRELFQKQMEICERTRQKEAKMFRDQIKSRQIQIRLKGDQEKKYRDEIERAKILTEIEKKEKQYQWKSFIKRLQKRKEEEKLAEYKKQLRKELMQERDKLRQEKFIICQERNEQIMEMNRSRIIFVHEKHEKMLQNLEEKKRVFQLTAREKKQEKEQFKQKVFENLQKQEQEKEKGWFLKQIEEKEKEMRIKRDKERLIKEQILRAQQQDRKIKEALVLSERKDNERKENLLYKQSEASMRLERQRSRQRFQEQLKKEMFNLKNMSKDFNRQRASRRHEFKKEQLVSKLDQDQSRYSALVDERNYLKEVRIKTLIESEIQRENIKNALYQMSVWNTFDPKIIFHIMGKERYYEGQGIGGGDLTIEELVRKTAVSQQRQRKVNRHLFSSSLGFQSMGGATQPSTSVPLTERGNYFKVSSSTNLFGFVSPPKTNLGHYENQSAEDISLAGGNEDTPQLYQKGALEREQHSLRNQSSEQIDHLQGSTFMRHSHANSVAENERQQNSYQNNLDDSHSGLTYDVKIPKNKKKPKQIVQQQTFAQRNDQQEIEQDQDIVQKDEQEKQQQMQEKYDQIEYLNHHFPTEEQTTKD</sequence>
<name>A0A078ARZ6_STYLE</name>
<keyword evidence="4" id="KW-1185">Reference proteome</keyword>
<proteinExistence type="predicted"/>
<dbReference type="Proteomes" id="UP000039865">
    <property type="component" value="Unassembled WGS sequence"/>
</dbReference>
<feature type="coiled-coil region" evidence="1">
    <location>
        <begin position="255"/>
        <end position="283"/>
    </location>
</feature>
<feature type="compositionally biased region" description="Basic and acidic residues" evidence="2">
    <location>
        <begin position="732"/>
        <end position="745"/>
    </location>
</feature>
<evidence type="ECO:0000313" key="4">
    <source>
        <dbReference type="Proteomes" id="UP000039865"/>
    </source>
</evidence>
<dbReference type="EMBL" id="CCKQ01013296">
    <property type="protein sequence ID" value="CDW84944.1"/>
    <property type="molecule type" value="Genomic_DNA"/>
</dbReference>
<dbReference type="AlphaFoldDB" id="A0A078ARZ6"/>
<protein>
    <submittedName>
        <fullName evidence="3">Uncharacterized protein</fullName>
    </submittedName>
</protein>
<evidence type="ECO:0000256" key="1">
    <source>
        <dbReference type="SAM" id="Coils"/>
    </source>
</evidence>
<gene>
    <name evidence="3" type="primary">Contig7875.g8402</name>
    <name evidence="3" type="ORF">STYLEM_14013</name>
</gene>
<feature type="region of interest" description="Disordered" evidence="2">
    <location>
        <begin position="1"/>
        <end position="30"/>
    </location>
</feature>